<dbReference type="SUPFAM" id="SSF48498">
    <property type="entry name" value="Tetracyclin repressor-like, C-terminal domain"/>
    <property type="match status" value="1"/>
</dbReference>
<dbReference type="Pfam" id="PF21597">
    <property type="entry name" value="TetR_C_43"/>
    <property type="match status" value="1"/>
</dbReference>
<dbReference type="Proteomes" id="UP000184501">
    <property type="component" value="Unassembled WGS sequence"/>
</dbReference>
<proteinExistence type="predicted"/>
<name>A0A1M5G7G9_STRHI</name>
<dbReference type="EMBL" id="FQVN01000006">
    <property type="protein sequence ID" value="SHF99770.1"/>
    <property type="molecule type" value="Genomic_DNA"/>
</dbReference>
<dbReference type="InterPro" id="IPR009057">
    <property type="entry name" value="Homeodomain-like_sf"/>
</dbReference>
<accession>A0A1M5G7G9</accession>
<dbReference type="GO" id="GO:0003700">
    <property type="term" value="F:DNA-binding transcription factor activity"/>
    <property type="evidence" value="ECO:0007669"/>
    <property type="project" value="TreeGrafter"/>
</dbReference>
<feature type="DNA-binding region" description="H-T-H motif" evidence="4">
    <location>
        <begin position="47"/>
        <end position="66"/>
    </location>
</feature>
<evidence type="ECO:0000313" key="8">
    <source>
        <dbReference type="Proteomes" id="UP000184501"/>
    </source>
</evidence>
<evidence type="ECO:0000256" key="3">
    <source>
        <dbReference type="ARBA" id="ARBA00023163"/>
    </source>
</evidence>
<evidence type="ECO:0000256" key="5">
    <source>
        <dbReference type="SAM" id="MobiDB-lite"/>
    </source>
</evidence>
<dbReference type="SUPFAM" id="SSF46689">
    <property type="entry name" value="Homeodomain-like"/>
    <property type="match status" value="1"/>
</dbReference>
<dbReference type="PRINTS" id="PR00455">
    <property type="entry name" value="HTHTETR"/>
</dbReference>
<dbReference type="RefSeq" id="WP_073485043.1">
    <property type="nucleotide sequence ID" value="NZ_FQVN01000006.1"/>
</dbReference>
<dbReference type="PROSITE" id="PS50977">
    <property type="entry name" value="HTH_TETR_2"/>
    <property type="match status" value="1"/>
</dbReference>
<gene>
    <name evidence="7" type="ORF">SAMN05444320_1062</name>
</gene>
<evidence type="ECO:0000256" key="4">
    <source>
        <dbReference type="PROSITE-ProRule" id="PRU00335"/>
    </source>
</evidence>
<dbReference type="AlphaFoldDB" id="A0A1M5G7G9"/>
<keyword evidence="3" id="KW-0804">Transcription</keyword>
<evidence type="ECO:0000256" key="1">
    <source>
        <dbReference type="ARBA" id="ARBA00023015"/>
    </source>
</evidence>
<keyword evidence="1" id="KW-0805">Transcription regulation</keyword>
<dbReference type="Gene3D" id="1.10.357.10">
    <property type="entry name" value="Tetracycline Repressor, domain 2"/>
    <property type="match status" value="1"/>
</dbReference>
<dbReference type="PANTHER" id="PTHR30055">
    <property type="entry name" value="HTH-TYPE TRANSCRIPTIONAL REGULATOR RUTR"/>
    <property type="match status" value="1"/>
</dbReference>
<dbReference type="InterPro" id="IPR049445">
    <property type="entry name" value="TetR_SbtR-like_C"/>
</dbReference>
<feature type="domain" description="HTH tetR-type" evidence="6">
    <location>
        <begin position="25"/>
        <end position="84"/>
    </location>
</feature>
<reference evidence="7 8" key="1">
    <citation type="submission" date="2016-11" db="EMBL/GenBank/DDBJ databases">
        <authorList>
            <person name="Jaros S."/>
            <person name="Januszkiewicz K."/>
            <person name="Wedrychowicz H."/>
        </authorList>
    </citation>
    <scope>NUCLEOTIDE SEQUENCE [LARGE SCALE GENOMIC DNA]</scope>
    <source>
        <strain evidence="7 8">DSM 44523</strain>
    </source>
</reference>
<evidence type="ECO:0000256" key="2">
    <source>
        <dbReference type="ARBA" id="ARBA00023125"/>
    </source>
</evidence>
<evidence type="ECO:0000313" key="7">
    <source>
        <dbReference type="EMBL" id="SHF99770.1"/>
    </source>
</evidence>
<dbReference type="Pfam" id="PF00440">
    <property type="entry name" value="TetR_N"/>
    <property type="match status" value="1"/>
</dbReference>
<organism evidence="7 8">
    <name type="scientific">Streptoalloteichus hindustanus</name>
    <dbReference type="NCBI Taxonomy" id="2017"/>
    <lineage>
        <taxon>Bacteria</taxon>
        <taxon>Bacillati</taxon>
        <taxon>Actinomycetota</taxon>
        <taxon>Actinomycetes</taxon>
        <taxon>Pseudonocardiales</taxon>
        <taxon>Pseudonocardiaceae</taxon>
        <taxon>Streptoalloteichus</taxon>
    </lineage>
</organism>
<dbReference type="GO" id="GO:0000976">
    <property type="term" value="F:transcription cis-regulatory region binding"/>
    <property type="evidence" value="ECO:0007669"/>
    <property type="project" value="TreeGrafter"/>
</dbReference>
<dbReference type="InterPro" id="IPR036271">
    <property type="entry name" value="Tet_transcr_reg_TetR-rel_C_sf"/>
</dbReference>
<dbReference type="InterPro" id="IPR050109">
    <property type="entry name" value="HTH-type_TetR-like_transc_reg"/>
</dbReference>
<dbReference type="OrthoDB" id="3192968at2"/>
<dbReference type="InterPro" id="IPR001647">
    <property type="entry name" value="HTH_TetR"/>
</dbReference>
<feature type="region of interest" description="Disordered" evidence="5">
    <location>
        <begin position="1"/>
        <end position="20"/>
    </location>
</feature>
<protein>
    <submittedName>
        <fullName evidence="7">Transcriptional regulator, TetR family</fullName>
    </submittedName>
</protein>
<keyword evidence="2 4" id="KW-0238">DNA-binding</keyword>
<dbReference type="STRING" id="2017.SAMN05444320_1062"/>
<evidence type="ECO:0000259" key="6">
    <source>
        <dbReference type="PROSITE" id="PS50977"/>
    </source>
</evidence>
<keyword evidence="8" id="KW-1185">Reference proteome</keyword>
<sequence>MPPFAADSDRPDRVEGAAVPRADARRNRSRLLDAARAAIIERGPDVPLEEVARRAGVGIGTLYRHFGDRSGLIRQVVAEHGRLVLAEAQRAWVEEPTAWAALRRFVLRGYSVGPGALPPAVGGHVPRDPEVLEIVGQMSELLDRMVTAARAEGALRPDVTVGDIRLLLTLLTRPLPSEPSELRRELTQRHLQLVLDGMAATDAPALPGPALSATQLDEHFVLEPGRSRRLPERPD</sequence>
<dbReference type="PANTHER" id="PTHR30055:SF234">
    <property type="entry name" value="HTH-TYPE TRANSCRIPTIONAL REGULATOR BETI"/>
    <property type="match status" value="1"/>
</dbReference>